<dbReference type="Pfam" id="PF17991">
    <property type="entry name" value="Thioredoxin_10"/>
    <property type="match status" value="1"/>
</dbReference>
<dbReference type="PROSITE" id="PS51352">
    <property type="entry name" value="THIOREDOXIN_2"/>
    <property type="match status" value="1"/>
</dbReference>
<comment type="caution">
    <text evidence="2">The sequence shown here is derived from an EMBL/GenBank/DDBJ whole genome shotgun (WGS) entry which is preliminary data.</text>
</comment>
<evidence type="ECO:0000259" key="1">
    <source>
        <dbReference type="PROSITE" id="PS51352"/>
    </source>
</evidence>
<gene>
    <name evidence="2" type="ORF">CRX42_31550</name>
</gene>
<dbReference type="SUPFAM" id="SSF52833">
    <property type="entry name" value="Thioredoxin-like"/>
    <property type="match status" value="1"/>
</dbReference>
<name>A0A2W0EE50_PSEJE</name>
<dbReference type="InterPro" id="IPR013740">
    <property type="entry name" value="Redoxin"/>
</dbReference>
<dbReference type="OrthoDB" id="9811352at2"/>
<sequence length="286" mass="31719">WTYSCINCLRSLPYVKAWAEKYRDQGLVVIGVHAPEFAFERDVNNVTKAMKDLGINYPVAIDNEFKIWRAFNNEYWPAHYFADAQGRIRYHHFGEGAYDESERVIQQLLREAGAAKVSDGLINAKSDGVQMAPDSNEVQSPETYVGYQRAEHFVPETALVPDKVAAYNPPTQLALNDWSLGGQWHVGAERATANAPASRIVYRFHARDLHLVLGPGADGKPVRFKVLIDGKAPGADHGMDVAPDGSGTVTDQRLYQLVRQNGGVIDRTFSIEFLDPGASAYAFTFG</sequence>
<dbReference type="InterPro" id="IPR041017">
    <property type="entry name" value="Thioredoxin_10"/>
</dbReference>
<dbReference type="EMBL" id="PDLL01000785">
    <property type="protein sequence ID" value="PYY66592.1"/>
    <property type="molecule type" value="Genomic_DNA"/>
</dbReference>
<dbReference type="RefSeq" id="WP_146242087.1">
    <property type="nucleotide sequence ID" value="NZ_PDLL01000785.1"/>
</dbReference>
<dbReference type="GO" id="GO:0016491">
    <property type="term" value="F:oxidoreductase activity"/>
    <property type="evidence" value="ECO:0007669"/>
    <property type="project" value="InterPro"/>
</dbReference>
<accession>A0A2W0EE50</accession>
<dbReference type="Gene3D" id="3.40.30.10">
    <property type="entry name" value="Glutaredoxin"/>
    <property type="match status" value="1"/>
</dbReference>
<dbReference type="InterPro" id="IPR036249">
    <property type="entry name" value="Thioredoxin-like_sf"/>
</dbReference>
<dbReference type="PANTHER" id="PTHR42852">
    <property type="entry name" value="THIOL:DISULFIDE INTERCHANGE PROTEIN DSBE"/>
    <property type="match status" value="1"/>
</dbReference>
<evidence type="ECO:0000313" key="3">
    <source>
        <dbReference type="Proteomes" id="UP000247437"/>
    </source>
</evidence>
<dbReference type="PANTHER" id="PTHR42852:SF13">
    <property type="entry name" value="PROTEIN DIPZ"/>
    <property type="match status" value="1"/>
</dbReference>
<dbReference type="Gene3D" id="2.60.120.260">
    <property type="entry name" value="Galactose-binding domain-like"/>
    <property type="match status" value="1"/>
</dbReference>
<proteinExistence type="predicted"/>
<dbReference type="AlphaFoldDB" id="A0A2W0EE50"/>
<organism evidence="2 3">
    <name type="scientific">Pseudomonas jessenii</name>
    <dbReference type="NCBI Taxonomy" id="77298"/>
    <lineage>
        <taxon>Bacteria</taxon>
        <taxon>Pseudomonadati</taxon>
        <taxon>Pseudomonadota</taxon>
        <taxon>Gammaproteobacteria</taxon>
        <taxon>Pseudomonadales</taxon>
        <taxon>Pseudomonadaceae</taxon>
        <taxon>Pseudomonas</taxon>
    </lineage>
</organism>
<protein>
    <submittedName>
        <fullName evidence="2">Cytochrome C biogenesis protein</fullName>
    </submittedName>
</protein>
<evidence type="ECO:0000313" key="2">
    <source>
        <dbReference type="EMBL" id="PYY66592.1"/>
    </source>
</evidence>
<dbReference type="InterPro" id="IPR050553">
    <property type="entry name" value="Thioredoxin_ResA/DsbE_sf"/>
</dbReference>
<feature type="non-terminal residue" evidence="2">
    <location>
        <position position="1"/>
    </location>
</feature>
<dbReference type="Pfam" id="PF08534">
    <property type="entry name" value="Redoxin"/>
    <property type="match status" value="1"/>
</dbReference>
<reference evidence="2 3" key="1">
    <citation type="journal article" date="2018" name="Appl. Microbiol. Biotechnol.">
        <title>Characterization of the caprolactam degradation pathway in Pseudomonas jessenii using mass spectrometry-based proteomics.</title>
        <authorList>
            <person name="Otzen M."/>
            <person name="Palacio C."/>
            <person name="Janssen D.B."/>
        </authorList>
    </citation>
    <scope>NUCLEOTIDE SEQUENCE [LARGE SCALE GENOMIC DNA]</scope>
    <source>
        <strain evidence="2 3">GO3</strain>
    </source>
</reference>
<feature type="domain" description="Thioredoxin" evidence="1">
    <location>
        <begin position="1"/>
        <end position="110"/>
    </location>
</feature>
<dbReference type="InterPro" id="IPR013766">
    <property type="entry name" value="Thioredoxin_domain"/>
</dbReference>
<dbReference type="Proteomes" id="UP000247437">
    <property type="component" value="Unassembled WGS sequence"/>
</dbReference>